<dbReference type="GO" id="GO:0031507">
    <property type="term" value="P:heterochromatin formation"/>
    <property type="evidence" value="ECO:0000318"/>
    <property type="project" value="GO_Central"/>
</dbReference>
<dbReference type="GO" id="GO:0045944">
    <property type="term" value="P:positive regulation of transcription by RNA polymerase II"/>
    <property type="evidence" value="ECO:0000318"/>
    <property type="project" value="GO_Central"/>
</dbReference>
<dbReference type="InterPro" id="IPR038718">
    <property type="entry name" value="SNF2-like_sf"/>
</dbReference>
<dbReference type="PROSITE" id="PS51194">
    <property type="entry name" value="HELICASE_CTER"/>
    <property type="match status" value="1"/>
</dbReference>
<dbReference type="Gene3D" id="3.40.50.300">
    <property type="entry name" value="P-loop containing nucleotide triphosphate hydrolases"/>
    <property type="match status" value="1"/>
</dbReference>
<dbReference type="Pfam" id="PF00176">
    <property type="entry name" value="SNF2-rel_dom"/>
    <property type="match status" value="1"/>
</dbReference>
<evidence type="ECO:0000313" key="5">
    <source>
        <dbReference type="EMBL" id="GAQ90916.1"/>
    </source>
</evidence>
<protein>
    <submittedName>
        <fullName evidence="5">Chromodomain helicase DNA binding protein 8</fullName>
    </submittedName>
</protein>
<dbReference type="SMART" id="SM00487">
    <property type="entry name" value="DEXDc"/>
    <property type="match status" value="1"/>
</dbReference>
<dbReference type="GO" id="GO:0003677">
    <property type="term" value="F:DNA binding"/>
    <property type="evidence" value="ECO:0000318"/>
    <property type="project" value="GO_Central"/>
</dbReference>
<evidence type="ECO:0000313" key="6">
    <source>
        <dbReference type="Proteomes" id="UP000054558"/>
    </source>
</evidence>
<dbReference type="Proteomes" id="UP000054558">
    <property type="component" value="Unassembled WGS sequence"/>
</dbReference>
<dbReference type="PROSITE" id="PS51192">
    <property type="entry name" value="HELICASE_ATP_BIND_1"/>
    <property type="match status" value="1"/>
</dbReference>
<feature type="domain" description="Helicase C-terminal" evidence="4">
    <location>
        <begin position="506"/>
        <end position="687"/>
    </location>
</feature>
<dbReference type="InterPro" id="IPR001650">
    <property type="entry name" value="Helicase_C-like"/>
</dbReference>
<keyword evidence="6" id="KW-1185">Reference proteome</keyword>
<dbReference type="GO" id="GO:0000785">
    <property type="term" value="C:chromatin"/>
    <property type="evidence" value="ECO:0000318"/>
    <property type="project" value="GO_Central"/>
</dbReference>
<dbReference type="PANTHER" id="PTHR10799">
    <property type="entry name" value="SNF2/RAD54 HELICASE FAMILY"/>
    <property type="match status" value="1"/>
</dbReference>
<accession>A0A1Y1IQ76</accession>
<dbReference type="GO" id="GO:0005634">
    <property type="term" value="C:nucleus"/>
    <property type="evidence" value="ECO:0000318"/>
    <property type="project" value="GO_Central"/>
</dbReference>
<organism evidence="5 6">
    <name type="scientific">Klebsormidium nitens</name>
    <name type="common">Green alga</name>
    <name type="synonym">Ulothrix nitens</name>
    <dbReference type="NCBI Taxonomy" id="105231"/>
    <lineage>
        <taxon>Eukaryota</taxon>
        <taxon>Viridiplantae</taxon>
        <taxon>Streptophyta</taxon>
        <taxon>Klebsormidiophyceae</taxon>
        <taxon>Klebsormidiales</taxon>
        <taxon>Klebsormidiaceae</taxon>
        <taxon>Klebsormidium</taxon>
    </lineage>
</organism>
<dbReference type="GO" id="GO:0005524">
    <property type="term" value="F:ATP binding"/>
    <property type="evidence" value="ECO:0007669"/>
    <property type="project" value="InterPro"/>
</dbReference>
<dbReference type="EMBL" id="DF237651">
    <property type="protein sequence ID" value="GAQ90916.1"/>
    <property type="molecule type" value="Genomic_DNA"/>
</dbReference>
<proteinExistence type="predicted"/>
<dbReference type="InterPro" id="IPR049730">
    <property type="entry name" value="SNF2/RAD54-like_C"/>
</dbReference>
<dbReference type="GO" id="GO:0016787">
    <property type="term" value="F:hydrolase activity"/>
    <property type="evidence" value="ECO:0007669"/>
    <property type="project" value="UniProtKB-KW"/>
</dbReference>
<dbReference type="GO" id="GO:0003682">
    <property type="term" value="F:chromatin binding"/>
    <property type="evidence" value="ECO:0000318"/>
    <property type="project" value="GO_Central"/>
</dbReference>
<evidence type="ECO:0000256" key="1">
    <source>
        <dbReference type="ARBA" id="ARBA00022801"/>
    </source>
</evidence>
<keyword evidence="1" id="KW-0378">Hydrolase</keyword>
<dbReference type="Pfam" id="PF00271">
    <property type="entry name" value="Helicase_C"/>
    <property type="match status" value="1"/>
</dbReference>
<feature type="domain" description="Helicase ATP-binding" evidence="3">
    <location>
        <begin position="247"/>
        <end position="390"/>
    </location>
</feature>
<dbReference type="InterPro" id="IPR014001">
    <property type="entry name" value="Helicase_ATP-bd"/>
</dbReference>
<evidence type="ECO:0000259" key="4">
    <source>
        <dbReference type="PROSITE" id="PS51194"/>
    </source>
</evidence>
<feature type="region of interest" description="Disordered" evidence="2">
    <location>
        <begin position="25"/>
        <end position="51"/>
    </location>
</feature>
<dbReference type="OMA" id="ENTIEHY"/>
<dbReference type="GO" id="GO:0140750">
    <property type="term" value="F:nucleosome array spacer activity"/>
    <property type="evidence" value="ECO:0000318"/>
    <property type="project" value="GO_Central"/>
</dbReference>
<name>A0A1Y1IQ76_KLENI</name>
<evidence type="ECO:0000259" key="3">
    <source>
        <dbReference type="PROSITE" id="PS51192"/>
    </source>
</evidence>
<dbReference type="AlphaFoldDB" id="A0A1Y1IQ76"/>
<dbReference type="InterPro" id="IPR000330">
    <property type="entry name" value="SNF2_N"/>
</dbReference>
<gene>
    <name evidence="5" type="ORF">KFL_007020030</name>
</gene>
<dbReference type="CDD" id="cd18793">
    <property type="entry name" value="SF2_C_SNF"/>
    <property type="match status" value="1"/>
</dbReference>
<reference evidence="5 6" key="1">
    <citation type="journal article" date="2014" name="Nat. Commun.">
        <title>Klebsormidium flaccidum genome reveals primary factors for plant terrestrial adaptation.</title>
        <authorList>
            <person name="Hori K."/>
            <person name="Maruyama F."/>
            <person name="Fujisawa T."/>
            <person name="Togashi T."/>
            <person name="Yamamoto N."/>
            <person name="Seo M."/>
            <person name="Sato S."/>
            <person name="Yamada T."/>
            <person name="Mori H."/>
            <person name="Tajima N."/>
            <person name="Moriyama T."/>
            <person name="Ikeuchi M."/>
            <person name="Watanabe M."/>
            <person name="Wada H."/>
            <person name="Kobayashi K."/>
            <person name="Saito M."/>
            <person name="Masuda T."/>
            <person name="Sasaki-Sekimoto Y."/>
            <person name="Mashiguchi K."/>
            <person name="Awai K."/>
            <person name="Shimojima M."/>
            <person name="Masuda S."/>
            <person name="Iwai M."/>
            <person name="Nobusawa T."/>
            <person name="Narise T."/>
            <person name="Kondo S."/>
            <person name="Saito H."/>
            <person name="Sato R."/>
            <person name="Murakawa M."/>
            <person name="Ihara Y."/>
            <person name="Oshima-Yamada Y."/>
            <person name="Ohtaka K."/>
            <person name="Satoh M."/>
            <person name="Sonobe K."/>
            <person name="Ishii M."/>
            <person name="Ohtani R."/>
            <person name="Kanamori-Sato M."/>
            <person name="Honoki R."/>
            <person name="Miyazaki D."/>
            <person name="Mochizuki H."/>
            <person name="Umetsu J."/>
            <person name="Higashi K."/>
            <person name="Shibata D."/>
            <person name="Kamiya Y."/>
            <person name="Sato N."/>
            <person name="Nakamura Y."/>
            <person name="Tabata S."/>
            <person name="Ida S."/>
            <person name="Kurokawa K."/>
            <person name="Ohta H."/>
        </authorList>
    </citation>
    <scope>NUCLEOTIDE SEQUENCE [LARGE SCALE GENOMIC DNA]</scope>
    <source>
        <strain evidence="5 6">NIES-2285</strain>
    </source>
</reference>
<dbReference type="SUPFAM" id="SSF52540">
    <property type="entry name" value="P-loop containing nucleoside triphosphate hydrolases"/>
    <property type="match status" value="2"/>
</dbReference>
<sequence>MNLVRLLCCFQIPAKSDAFEYEPLESYEEKRPSAPPAASSREPPSPPIPTVRETVFASPLVEVRVMASGDDAKPKEKDDARKYVRGEPVREKAKVPAPLEVVPFEGGTATLPWSRFEREGNTIQDIRFDERPCSVRKTKSNNAWKKDELVVLARASGLPNWTTYKNKAALCKALAMKHSDVDMTRQKTTTKKIPTTKVPIGKEGATLANVPKPRSRPSKSKTKELFAGGSKFPGVPLMPHQIEVAERMLNPCIRGLILYFGVGSGKTLSSMAAAEALMNHGIVKSIVVVTPASLIANYKKELSKFHAKADKYNVMSFENFTKKAEGGTFLTKDKLLVVDEAHNLRNAAGQRSKAIFAQAKGATKVLLLTGTPVQNAPSDIAPLANMLRKHNAIPNTKESFDAHFGATGLESDQATLKSALECCMLYYAPSSSDPEYPSISTENVEVKMTERQRQAQLDFANANPNIELDDIVHEKKNIMTFFSAPRRTANIIRQHGQPSDAPKFVEALQRIKAAHAKGEKSIAYSNFLEAGVQILSDMLKDAHIKHLMVTGKESKAKKQQAIDEYNAGRIKVLLLSSAGGEGHDLKGTNHVHIMEPAFNSPRVEQVIGRARRRGSHTDTPKKHVTVYKYYAIMNATTSPNANGFGMLQNWSADQILRRFSETKDEITRKFLKKVLDWNAVAKQKCLKC</sequence>
<dbReference type="OrthoDB" id="551123at2759"/>
<dbReference type="InterPro" id="IPR027417">
    <property type="entry name" value="P-loop_NTPase"/>
</dbReference>
<evidence type="ECO:0000256" key="2">
    <source>
        <dbReference type="SAM" id="MobiDB-lite"/>
    </source>
</evidence>
<dbReference type="STRING" id="105231.A0A1Y1IQ76"/>
<dbReference type="Gene3D" id="3.40.50.10810">
    <property type="entry name" value="Tandem AAA-ATPase domain"/>
    <property type="match status" value="1"/>
</dbReference>
<dbReference type="SMART" id="SM00490">
    <property type="entry name" value="HELICc"/>
    <property type="match status" value="1"/>
</dbReference>